<evidence type="ECO:0000313" key="3">
    <source>
        <dbReference type="Proteomes" id="UP000277582"/>
    </source>
</evidence>
<proteinExistence type="predicted"/>
<dbReference type="AlphaFoldDB" id="A0A3R9RA47"/>
<evidence type="ECO:0000256" key="1">
    <source>
        <dbReference type="SAM" id="Phobius"/>
    </source>
</evidence>
<keyword evidence="3" id="KW-1185">Reference proteome</keyword>
<gene>
    <name evidence="2" type="ORF">D6D85_01105</name>
</gene>
<dbReference type="RefSeq" id="WP_125670196.1">
    <property type="nucleotide sequence ID" value="NZ_RCOS01000020.1"/>
</dbReference>
<reference evidence="2 3" key="1">
    <citation type="submission" date="2018-10" db="EMBL/GenBank/DDBJ databases">
        <title>Co-occurring genomic capacity for anaerobic methane metabolism and dissimilatory sulfite reduction discovered in the Korarchaeota.</title>
        <authorList>
            <person name="Mckay L.J."/>
            <person name="Dlakic M."/>
            <person name="Fields M.W."/>
            <person name="Delmont T.O."/>
            <person name="Eren A.M."/>
            <person name="Jay Z.J."/>
            <person name="Klingelsmith K.B."/>
            <person name="Rusch D.B."/>
            <person name="Inskeep W.P."/>
        </authorList>
    </citation>
    <scope>NUCLEOTIDE SEQUENCE [LARGE SCALE GENOMIC DNA]</scope>
    <source>
        <strain evidence="2 3">MDKW</strain>
    </source>
</reference>
<dbReference type="EMBL" id="RCOS01000020">
    <property type="protein sequence ID" value="RSN78368.1"/>
    <property type="molecule type" value="Genomic_DNA"/>
</dbReference>
<organism evidence="2 3">
    <name type="scientific">Candidatus Methanodesulfokora washburnensis</name>
    <dbReference type="NCBI Taxonomy" id="2478471"/>
    <lineage>
        <taxon>Archaea</taxon>
        <taxon>Thermoproteota</taxon>
        <taxon>Candidatus Korarchaeia</taxon>
        <taxon>Candidatus Korarchaeia incertae sedis</taxon>
        <taxon>Candidatus Methanodesulfokora</taxon>
    </lineage>
</organism>
<dbReference type="Proteomes" id="UP000277582">
    <property type="component" value="Unassembled WGS sequence"/>
</dbReference>
<protein>
    <submittedName>
        <fullName evidence="2">Uncharacterized protein</fullName>
    </submittedName>
</protein>
<evidence type="ECO:0000313" key="2">
    <source>
        <dbReference type="EMBL" id="RSN78368.1"/>
    </source>
</evidence>
<sequence length="358" mass="40471">MVTEPLEALIAIMLISIILASIFIYNQRGTESITQMRTLSRSIAGTVAGMYVNYTKSNIDFYTFNNTVNGFLEYVERKENVSTAANITVILKNGTLRTARLRQMSRPVKRSITENITLFIANESKDVHVYALPFRNYVNRIQLSPIECLRYFSPIECLLHKSYKYNITIYIVGYYSDGTPVIGDESSIEDARANGGPFKNSPPKGKVYINDGIWNITFETAALEKYTTDPVTVSITYNIGGEKGYKEVRLPNEDYSSASFRLRPEKLCNNDACYLYYLGEQINLTGPTSWQIESLMRDSYCLGSGDIATGSGHCGELPRYIFFTPGPYKLSMNNGDTNQPFFIEPYFTIITVRVGFNR</sequence>
<comment type="caution">
    <text evidence="2">The sequence shown here is derived from an EMBL/GenBank/DDBJ whole genome shotgun (WGS) entry which is preliminary data.</text>
</comment>
<keyword evidence="1" id="KW-0812">Transmembrane</keyword>
<keyword evidence="1" id="KW-1133">Transmembrane helix</keyword>
<name>A0A3R9RA47_9CREN</name>
<feature type="transmembrane region" description="Helical" evidence="1">
    <location>
        <begin position="6"/>
        <end position="26"/>
    </location>
</feature>
<accession>A0A3R9RA47</accession>
<keyword evidence="1" id="KW-0472">Membrane</keyword>